<dbReference type="Pfam" id="PF17846">
    <property type="entry name" value="XRN_M"/>
    <property type="match status" value="1"/>
</dbReference>
<reference evidence="2" key="1">
    <citation type="submission" date="2014-09" db="EMBL/GenBank/DDBJ databases">
        <authorList>
            <person name="Magalhaes I.L.F."/>
            <person name="Oliveira U."/>
            <person name="Santos F.R."/>
            <person name="Vidigal T.H.D.A."/>
            <person name="Brescovit A.D."/>
            <person name="Santos A.J."/>
        </authorList>
    </citation>
    <scope>NUCLEOTIDE SEQUENCE</scope>
    <source>
        <tissue evidence="2">Shoot tissue taken approximately 20 cm above the soil surface</tissue>
    </source>
</reference>
<name>A0A0A9GQ22_ARUDO</name>
<feature type="domain" description="Xrn1 helical" evidence="1">
    <location>
        <begin position="10"/>
        <end position="148"/>
    </location>
</feature>
<organism evidence="2">
    <name type="scientific">Arundo donax</name>
    <name type="common">Giant reed</name>
    <name type="synonym">Donax arundinaceus</name>
    <dbReference type="NCBI Taxonomy" id="35708"/>
    <lineage>
        <taxon>Eukaryota</taxon>
        <taxon>Viridiplantae</taxon>
        <taxon>Streptophyta</taxon>
        <taxon>Embryophyta</taxon>
        <taxon>Tracheophyta</taxon>
        <taxon>Spermatophyta</taxon>
        <taxon>Magnoliopsida</taxon>
        <taxon>Liliopsida</taxon>
        <taxon>Poales</taxon>
        <taxon>Poaceae</taxon>
        <taxon>PACMAD clade</taxon>
        <taxon>Arundinoideae</taxon>
        <taxon>Arundineae</taxon>
        <taxon>Arundo</taxon>
    </lineage>
</organism>
<evidence type="ECO:0000313" key="2">
    <source>
        <dbReference type="EMBL" id="JAE24611.1"/>
    </source>
</evidence>
<protein>
    <recommendedName>
        <fullName evidence="1">Xrn1 helical domain-containing protein</fullName>
    </recommendedName>
</protein>
<evidence type="ECO:0000259" key="1">
    <source>
        <dbReference type="Pfam" id="PF17846"/>
    </source>
</evidence>
<dbReference type="Gene3D" id="1.25.40.1050">
    <property type="match status" value="1"/>
</dbReference>
<reference evidence="2" key="2">
    <citation type="journal article" date="2015" name="Data Brief">
        <title>Shoot transcriptome of the giant reed, Arundo donax.</title>
        <authorList>
            <person name="Barrero R.A."/>
            <person name="Guerrero F.D."/>
            <person name="Moolhuijzen P."/>
            <person name="Goolsby J.A."/>
            <person name="Tidwell J."/>
            <person name="Bellgard S.E."/>
            <person name="Bellgard M.I."/>
        </authorList>
    </citation>
    <scope>NUCLEOTIDE SEQUENCE</scope>
    <source>
        <tissue evidence="2">Shoot tissue taken approximately 20 cm above the soil surface</tissue>
    </source>
</reference>
<dbReference type="EMBL" id="GBRH01173285">
    <property type="protein sequence ID" value="JAE24611.1"/>
    <property type="molecule type" value="Transcribed_RNA"/>
</dbReference>
<sequence>MLMSFGWADFELLHASPTSTVVKEKRNTFHASFPCNKMFQGIAKLPFIDEKLLVSTTKTVENHLAVHEMIRNTVRQEKIFLRNSNTLANNAAFAQTSDCSSKKLQIDPSTSELGGWLSPADGDGISCGFFRSPVKNLEDIRNDQTLYVFS</sequence>
<dbReference type="InterPro" id="IPR041412">
    <property type="entry name" value="Xrn1_helical"/>
</dbReference>
<dbReference type="AlphaFoldDB" id="A0A0A9GQ22"/>
<accession>A0A0A9GQ22</accession>
<proteinExistence type="predicted"/>